<comment type="caution">
    <text evidence="1">The sequence shown here is derived from an EMBL/GenBank/DDBJ whole genome shotgun (WGS) entry which is preliminary data.</text>
</comment>
<dbReference type="Gene3D" id="3.30.1780.10">
    <property type="entry name" value="ornithine cyclodeaminase, domain 1"/>
    <property type="match status" value="1"/>
</dbReference>
<dbReference type="EMBL" id="SOAW01000001">
    <property type="protein sequence ID" value="TDT34338.1"/>
    <property type="molecule type" value="Genomic_DNA"/>
</dbReference>
<dbReference type="Gene3D" id="3.40.50.720">
    <property type="entry name" value="NAD(P)-binding Rossmann-like Domain"/>
    <property type="match status" value="1"/>
</dbReference>
<dbReference type="GO" id="GO:0005737">
    <property type="term" value="C:cytoplasm"/>
    <property type="evidence" value="ECO:0007669"/>
    <property type="project" value="TreeGrafter"/>
</dbReference>
<name>A0A4V3ENN1_9ACTN</name>
<keyword evidence="2" id="KW-1185">Reference proteome</keyword>
<organism evidence="1 2">
    <name type="scientific">Naumannella halotolerans</name>
    <dbReference type="NCBI Taxonomy" id="993414"/>
    <lineage>
        <taxon>Bacteria</taxon>
        <taxon>Bacillati</taxon>
        <taxon>Actinomycetota</taxon>
        <taxon>Actinomycetes</taxon>
        <taxon>Propionibacteriales</taxon>
        <taxon>Propionibacteriaceae</taxon>
        <taxon>Naumannella</taxon>
    </lineage>
</organism>
<accession>A0A4V3ENN1</accession>
<gene>
    <name evidence="1" type="ORF">CLV29_1997</name>
</gene>
<reference evidence="1 2" key="1">
    <citation type="submission" date="2019-03" db="EMBL/GenBank/DDBJ databases">
        <title>Genomic Encyclopedia of Archaeal and Bacterial Type Strains, Phase II (KMG-II): from individual species to whole genera.</title>
        <authorList>
            <person name="Goeker M."/>
        </authorList>
    </citation>
    <scope>NUCLEOTIDE SEQUENCE [LARGE SCALE GENOMIC DNA]</scope>
    <source>
        <strain evidence="1 2">DSM 24323</strain>
    </source>
</reference>
<evidence type="ECO:0000313" key="1">
    <source>
        <dbReference type="EMBL" id="TDT34338.1"/>
    </source>
</evidence>
<dbReference type="SUPFAM" id="SSF51735">
    <property type="entry name" value="NAD(P)-binding Rossmann-fold domains"/>
    <property type="match status" value="1"/>
</dbReference>
<proteinExistence type="predicted"/>
<dbReference type="Proteomes" id="UP000295371">
    <property type="component" value="Unassembled WGS sequence"/>
</dbReference>
<dbReference type="AlphaFoldDB" id="A0A4V3ENN1"/>
<dbReference type="Pfam" id="PF02423">
    <property type="entry name" value="OCD_Mu_crystall"/>
    <property type="match status" value="1"/>
</dbReference>
<dbReference type="InterPro" id="IPR003462">
    <property type="entry name" value="ODC_Mu_crystall"/>
</dbReference>
<dbReference type="PANTHER" id="PTHR13812">
    <property type="entry name" value="KETIMINE REDUCTASE MU-CRYSTALLIN"/>
    <property type="match status" value="1"/>
</dbReference>
<dbReference type="OrthoDB" id="7209364at2"/>
<dbReference type="PANTHER" id="PTHR13812:SF19">
    <property type="entry name" value="KETIMINE REDUCTASE MU-CRYSTALLIN"/>
    <property type="match status" value="1"/>
</dbReference>
<sequence>MTASPALAFITADEVTELVDPGTARELLRQTLLDGFDPAGDPARSHLHNAAGELLLMPSALNDWVGVKLAGVAPENPRLGLPRIQAVYVLFDGATLSPRLMIDGAALTSLRTPATSAVAAAELADPDPAKLLVFGSGPQAVGHVVALTTLFPRLSVSIVARRAEGVAAAIGKLDALGIEATAGSADEVPEADLIVTATSSSEPVFDGSGVRDGACVLAIGSHSPARRELDSTLMGRSLVVVEDLGTARRECGDVVIAAGEGRLSLGTLPNLSDLVCGRISRATDRPNVFKGSGMAWQDLAVAAGIAERYTGND</sequence>
<evidence type="ECO:0000313" key="2">
    <source>
        <dbReference type="Proteomes" id="UP000295371"/>
    </source>
</evidence>
<dbReference type="InterPro" id="IPR023401">
    <property type="entry name" value="ODC_N"/>
</dbReference>
<dbReference type="InterPro" id="IPR036291">
    <property type="entry name" value="NAD(P)-bd_dom_sf"/>
</dbReference>
<dbReference type="RefSeq" id="WP_133754726.1">
    <property type="nucleotide sequence ID" value="NZ_SOAW01000001.1"/>
</dbReference>
<dbReference type="PIRSF" id="PIRSF001439">
    <property type="entry name" value="CryM"/>
    <property type="match status" value="1"/>
</dbReference>
<protein>
    <submittedName>
        <fullName evidence="1">Ornithine cyclodeaminase</fullName>
    </submittedName>
</protein>